<dbReference type="PANTHER" id="PTHR34353">
    <property type="entry name" value="CRISPR-ASSOCIATED ENDONUCLEASE CAS1 1"/>
    <property type="match status" value="1"/>
</dbReference>
<dbReference type="CDD" id="cd09719">
    <property type="entry name" value="Cas1_I-E"/>
    <property type="match status" value="1"/>
</dbReference>
<dbReference type="InterPro" id="IPR042206">
    <property type="entry name" value="CRISPR-assoc_Cas1_C"/>
</dbReference>
<keyword evidence="5 8" id="KW-0460">Magnesium</keyword>
<keyword evidence="8" id="KW-0464">Manganese</keyword>
<dbReference type="NCBIfam" id="TIGR00287">
    <property type="entry name" value="cas1"/>
    <property type="match status" value="1"/>
</dbReference>
<sequence>MAQMPGLPPPRPIPLKDRAQLVFVERAQLDVRDGAFCAVNADGTVTQIPVGGLAGLMLEPGARISHAAVVLAARTGTLITWVGEGGVRLYSAGQPGGARSDKLLWQAKLALDDAARLRIVRRMFEIRFGEAAPERRSIDQLRGIEGVRVRESYALLARKYGVDWRRRKYDPKDWEAGDIPNRCLSAATACLHGLTEAAVLAAGYAPAIGFLHTGKPLSFVYDIADLWKVQTVVPEAFRIAGQAAKGALDMAPDRAVRLACRDAFRRSGLLSKIIPQIEEVLSAGNLPRPKPPPDAVGPAFEDEEGGGDDGHRG</sequence>
<proteinExistence type="inferred from homology"/>
<dbReference type="NCBIfam" id="TIGR03638">
    <property type="entry name" value="cas1_ECOLI"/>
    <property type="match status" value="1"/>
</dbReference>
<evidence type="ECO:0000256" key="6">
    <source>
        <dbReference type="ARBA" id="ARBA00023118"/>
    </source>
</evidence>
<keyword evidence="6 8" id="KW-0051">Antiviral defense</keyword>
<dbReference type="EC" id="3.1.-.-" evidence="8"/>
<keyword evidence="4 8" id="KW-0378">Hydrolase</keyword>
<dbReference type="EMBL" id="FNBL01000002">
    <property type="protein sequence ID" value="SDF04555.1"/>
    <property type="molecule type" value="Genomic_DNA"/>
</dbReference>
<dbReference type="OrthoDB" id="9777847at2"/>
<evidence type="ECO:0000256" key="2">
    <source>
        <dbReference type="ARBA" id="ARBA00022723"/>
    </source>
</evidence>
<feature type="binding site" evidence="8">
    <location>
        <position position="212"/>
    </location>
    <ligand>
        <name>Mn(2+)</name>
        <dbReference type="ChEBI" id="CHEBI:29035"/>
    </ligand>
</feature>
<evidence type="ECO:0000256" key="4">
    <source>
        <dbReference type="ARBA" id="ARBA00022801"/>
    </source>
</evidence>
<evidence type="ECO:0000256" key="7">
    <source>
        <dbReference type="ARBA" id="ARBA00023125"/>
    </source>
</evidence>
<dbReference type="InterPro" id="IPR050646">
    <property type="entry name" value="Cas1"/>
</dbReference>
<dbReference type="PANTHER" id="PTHR34353:SF3">
    <property type="entry name" value="CRISPR-ASSOCIATED ENDONUCLEASE CAS1"/>
    <property type="match status" value="1"/>
</dbReference>
<evidence type="ECO:0000256" key="9">
    <source>
        <dbReference type="SAM" id="MobiDB-lite"/>
    </source>
</evidence>
<dbReference type="GO" id="GO:0016787">
    <property type="term" value="F:hydrolase activity"/>
    <property type="evidence" value="ECO:0007669"/>
    <property type="project" value="UniProtKB-KW"/>
</dbReference>
<name>A0A1G7HVZ1_9RHOB</name>
<dbReference type="RefSeq" id="WP_074641716.1">
    <property type="nucleotide sequence ID" value="NZ_FNBL01000002.1"/>
</dbReference>
<dbReference type="InterPro" id="IPR042211">
    <property type="entry name" value="CRISPR-assoc_Cas1_N"/>
</dbReference>
<evidence type="ECO:0000256" key="3">
    <source>
        <dbReference type="ARBA" id="ARBA00022759"/>
    </source>
</evidence>
<dbReference type="Proteomes" id="UP000182284">
    <property type="component" value="Unassembled WGS sequence"/>
</dbReference>
<feature type="region of interest" description="Disordered" evidence="9">
    <location>
        <begin position="283"/>
        <end position="313"/>
    </location>
</feature>
<feature type="binding site" evidence="8">
    <location>
        <position position="225"/>
    </location>
    <ligand>
        <name>Mn(2+)</name>
        <dbReference type="ChEBI" id="CHEBI:29035"/>
    </ligand>
</feature>
<evidence type="ECO:0000256" key="1">
    <source>
        <dbReference type="ARBA" id="ARBA00022722"/>
    </source>
</evidence>
<organism evidence="10 11">
    <name type="scientific">Celeribacter baekdonensis</name>
    <dbReference type="NCBI Taxonomy" id="875171"/>
    <lineage>
        <taxon>Bacteria</taxon>
        <taxon>Pseudomonadati</taxon>
        <taxon>Pseudomonadota</taxon>
        <taxon>Alphaproteobacteria</taxon>
        <taxon>Rhodobacterales</taxon>
        <taxon>Roseobacteraceae</taxon>
        <taxon>Celeribacter</taxon>
    </lineage>
</organism>
<keyword evidence="7 8" id="KW-0238">DNA-binding</keyword>
<evidence type="ECO:0000256" key="8">
    <source>
        <dbReference type="HAMAP-Rule" id="MF_01470"/>
    </source>
</evidence>
<comment type="similarity">
    <text evidence="8">Belongs to the CRISPR-associated endonuclease Cas1 family.</text>
</comment>
<protein>
    <recommendedName>
        <fullName evidence="8">CRISPR-associated endonuclease Cas1</fullName>
        <ecNumber evidence="8">3.1.-.-</ecNumber>
    </recommendedName>
</protein>
<dbReference type="GO" id="GO:0051607">
    <property type="term" value="P:defense response to virus"/>
    <property type="evidence" value="ECO:0007669"/>
    <property type="project" value="UniProtKB-UniRule"/>
</dbReference>
<comment type="cofactor">
    <cofactor evidence="8">
        <name>Mg(2+)</name>
        <dbReference type="ChEBI" id="CHEBI:18420"/>
    </cofactor>
    <cofactor evidence="8">
        <name>Mn(2+)</name>
        <dbReference type="ChEBI" id="CHEBI:29035"/>
    </cofactor>
</comment>
<reference evidence="10 11" key="1">
    <citation type="submission" date="2016-10" db="EMBL/GenBank/DDBJ databases">
        <authorList>
            <person name="de Groot N.N."/>
        </authorList>
    </citation>
    <scope>NUCLEOTIDE SEQUENCE [LARGE SCALE GENOMIC DNA]</scope>
    <source>
        <strain evidence="10 11">DSM 27375</strain>
    </source>
</reference>
<dbReference type="GO" id="GO:0043571">
    <property type="term" value="P:maintenance of CRISPR repeat elements"/>
    <property type="evidence" value="ECO:0007669"/>
    <property type="project" value="UniProtKB-UniRule"/>
</dbReference>
<comment type="function">
    <text evidence="8">CRISPR (clustered regularly interspaced short palindromic repeat), is an adaptive immune system that provides protection against mobile genetic elements (viruses, transposable elements and conjugative plasmids). CRISPR clusters contain spacers, sequences complementary to antecedent mobile elements, and target invading nucleic acids. CRISPR clusters are transcribed and processed into CRISPR RNA (crRNA). Acts as a dsDNA endonuclease. Involved in the integration of spacer DNA into the CRISPR cassette.</text>
</comment>
<dbReference type="HAMAP" id="MF_01470">
    <property type="entry name" value="Cas1"/>
    <property type="match status" value="1"/>
</dbReference>
<dbReference type="Pfam" id="PF01867">
    <property type="entry name" value="Cas_Cas1"/>
    <property type="match status" value="2"/>
</dbReference>
<dbReference type="Gene3D" id="3.100.10.20">
    <property type="entry name" value="CRISPR-associated endonuclease Cas1, N-terminal domain"/>
    <property type="match status" value="1"/>
</dbReference>
<dbReference type="AlphaFoldDB" id="A0A1G7HVZ1"/>
<keyword evidence="2 8" id="KW-0479">Metal-binding</keyword>
<feature type="binding site" evidence="8">
    <location>
        <position position="145"/>
    </location>
    <ligand>
        <name>Mn(2+)</name>
        <dbReference type="ChEBI" id="CHEBI:29035"/>
    </ligand>
</feature>
<evidence type="ECO:0000313" key="10">
    <source>
        <dbReference type="EMBL" id="SDF04555.1"/>
    </source>
</evidence>
<dbReference type="GO" id="GO:0046872">
    <property type="term" value="F:metal ion binding"/>
    <property type="evidence" value="ECO:0007669"/>
    <property type="project" value="UniProtKB-UniRule"/>
</dbReference>
<evidence type="ECO:0000256" key="5">
    <source>
        <dbReference type="ARBA" id="ARBA00022842"/>
    </source>
</evidence>
<dbReference type="GO" id="GO:0004520">
    <property type="term" value="F:DNA endonuclease activity"/>
    <property type="evidence" value="ECO:0007669"/>
    <property type="project" value="InterPro"/>
</dbReference>
<dbReference type="Gene3D" id="1.20.120.920">
    <property type="entry name" value="CRISPR-associated endonuclease Cas1, C-terminal domain"/>
    <property type="match status" value="1"/>
</dbReference>
<dbReference type="InterPro" id="IPR002729">
    <property type="entry name" value="CRISPR-assoc_Cas1"/>
</dbReference>
<keyword evidence="3 8" id="KW-0255">Endonuclease</keyword>
<evidence type="ECO:0000313" key="11">
    <source>
        <dbReference type="Proteomes" id="UP000182284"/>
    </source>
</evidence>
<comment type="subunit">
    <text evidence="8">Homodimer, forms a heterotetramer with a Cas2 homodimer.</text>
</comment>
<gene>
    <name evidence="8" type="primary">cas1</name>
    <name evidence="10" type="ORF">SAMN04488117_10295</name>
</gene>
<dbReference type="GO" id="GO:0003677">
    <property type="term" value="F:DNA binding"/>
    <property type="evidence" value="ECO:0007669"/>
    <property type="project" value="UniProtKB-KW"/>
</dbReference>
<accession>A0A1G7HVZ1</accession>
<keyword evidence="1 8" id="KW-0540">Nuclease</keyword>
<dbReference type="InterPro" id="IPR033641">
    <property type="entry name" value="Cas1_I-E"/>
</dbReference>
<dbReference type="InterPro" id="IPR019851">
    <property type="entry name" value="CRISPR-assoc_Cas1_ECOLI"/>
</dbReference>